<dbReference type="Proteomes" id="UP000000844">
    <property type="component" value="Chromosome"/>
</dbReference>
<accession>D3Q1W3</accession>
<evidence type="ECO:0000256" key="1">
    <source>
        <dbReference type="SAM" id="Coils"/>
    </source>
</evidence>
<gene>
    <name evidence="2" type="ordered locus">Snas_2136</name>
</gene>
<keyword evidence="3" id="KW-1185">Reference proteome</keyword>
<evidence type="ECO:0000313" key="2">
    <source>
        <dbReference type="EMBL" id="ADD41830.1"/>
    </source>
</evidence>
<dbReference type="KEGG" id="sna:Snas_2136"/>
<dbReference type="EMBL" id="CP001778">
    <property type="protein sequence ID" value="ADD41830.1"/>
    <property type="molecule type" value="Genomic_DNA"/>
</dbReference>
<name>D3Q1W3_STANL</name>
<dbReference type="RefSeq" id="WP_013017401.1">
    <property type="nucleotide sequence ID" value="NC_013947.1"/>
</dbReference>
<dbReference type="AlphaFoldDB" id="D3Q1W3"/>
<sequence>MTNSIDINIAQVQGYAERLRIAAEQLREQRPQLLARLANGDGVSPVVKVKDDVKVAIGIPPFEHSGSRAGETIAQKIRSCGDAYEAVEEGLRAMAIVMAKMAGSLGDGDAINAADLNKAVEGLHSVALVVNGEEPESVDWFGLEGGK</sequence>
<feature type="coiled-coil region" evidence="1">
    <location>
        <begin position="9"/>
        <end position="36"/>
    </location>
</feature>
<keyword evidence="1" id="KW-0175">Coiled coil</keyword>
<proteinExistence type="predicted"/>
<organism evidence="2 3">
    <name type="scientific">Stackebrandtia nassauensis (strain DSM 44728 / CIP 108903 / NRRL B-16338 / NBRC 102104 / LLR-40K-21)</name>
    <dbReference type="NCBI Taxonomy" id="446470"/>
    <lineage>
        <taxon>Bacteria</taxon>
        <taxon>Bacillati</taxon>
        <taxon>Actinomycetota</taxon>
        <taxon>Actinomycetes</taxon>
        <taxon>Glycomycetales</taxon>
        <taxon>Glycomycetaceae</taxon>
        <taxon>Stackebrandtia</taxon>
    </lineage>
</organism>
<reference evidence="2 3" key="1">
    <citation type="journal article" date="2009" name="Stand. Genomic Sci.">
        <title>Complete genome sequence of Stackebrandtia nassauensis type strain (LLR-40K-21).</title>
        <authorList>
            <person name="Munk C."/>
            <person name="Lapidus A."/>
            <person name="Copeland A."/>
            <person name="Jando M."/>
            <person name="Mayilraj S."/>
            <person name="Glavina Del Rio T."/>
            <person name="Nolan M."/>
            <person name="Chen F."/>
            <person name="Lucas S."/>
            <person name="Tice H."/>
            <person name="Cheng J.F."/>
            <person name="Han C."/>
            <person name="Detter J.C."/>
            <person name="Bruce D."/>
            <person name="Goodwin L."/>
            <person name="Chain P."/>
            <person name="Pitluck S."/>
            <person name="Goker M."/>
            <person name="Ovchinikova G."/>
            <person name="Pati A."/>
            <person name="Ivanova N."/>
            <person name="Mavromatis K."/>
            <person name="Chen A."/>
            <person name="Palaniappan K."/>
            <person name="Land M."/>
            <person name="Hauser L."/>
            <person name="Chang Y.J."/>
            <person name="Jeffries C.D."/>
            <person name="Bristow J."/>
            <person name="Eisen J.A."/>
            <person name="Markowitz V."/>
            <person name="Hugenholtz P."/>
            <person name="Kyrpides N.C."/>
            <person name="Klenk H.P."/>
        </authorList>
    </citation>
    <scope>NUCLEOTIDE SEQUENCE [LARGE SCALE GENOMIC DNA]</scope>
    <source>
        <strain evidence="3">DSM 44728 / CIP 108903 / NRRL B-16338 / NBRC 102104 / LLR-40K-21</strain>
    </source>
</reference>
<dbReference type="STRING" id="446470.Snas_2136"/>
<dbReference type="OrthoDB" id="5190484at2"/>
<dbReference type="HOGENOM" id="CLU_1766897_0_0_11"/>
<protein>
    <submittedName>
        <fullName evidence="2">Uncharacterized protein</fullName>
    </submittedName>
</protein>
<evidence type="ECO:0000313" key="3">
    <source>
        <dbReference type="Proteomes" id="UP000000844"/>
    </source>
</evidence>